<evidence type="ECO:0000256" key="18">
    <source>
        <dbReference type="RuleBase" id="RU368121"/>
    </source>
</evidence>
<comment type="similarity">
    <text evidence="5 18">Belongs to the glycosyltransferase 7 family.</text>
</comment>
<dbReference type="EC" id="2.4.1.-" evidence="18"/>
<evidence type="ECO:0000256" key="16">
    <source>
        <dbReference type="ARBA" id="ARBA00023211"/>
    </source>
</evidence>
<proteinExistence type="inferred from homology"/>
<evidence type="ECO:0000256" key="11">
    <source>
        <dbReference type="ARBA" id="ARBA00022968"/>
    </source>
</evidence>
<comment type="cofactor">
    <cofactor evidence="1 18">
        <name>Mn(2+)</name>
        <dbReference type="ChEBI" id="CHEBI:29035"/>
    </cofactor>
</comment>
<keyword evidence="10" id="KW-0443">Lipid metabolism</keyword>
<keyword evidence="7 18" id="KW-0808">Transferase</keyword>
<feature type="domain" description="Galactosyltransferase N-terminal" evidence="20">
    <location>
        <begin position="130"/>
        <end position="265"/>
    </location>
</feature>
<dbReference type="GeneTree" id="ENSGT00940000158138"/>
<keyword evidence="22" id="KW-1185">Reference proteome</keyword>
<dbReference type="PANTHER" id="PTHR19300:SF45">
    <property type="entry name" value="BETA-1,4-GALACTOSYLTRANSFERASE 5"/>
    <property type="match status" value="1"/>
</dbReference>
<dbReference type="SUPFAM" id="SSF53448">
    <property type="entry name" value="Nucleotide-diphospho-sugar transferases"/>
    <property type="match status" value="1"/>
</dbReference>
<evidence type="ECO:0000256" key="17">
    <source>
        <dbReference type="ARBA" id="ARBA00052889"/>
    </source>
</evidence>
<evidence type="ECO:0000313" key="21">
    <source>
        <dbReference type="Ensembl" id="ENSCCRP00000105473.1"/>
    </source>
</evidence>
<dbReference type="Pfam" id="PF02709">
    <property type="entry name" value="Glyco_transf_7C"/>
    <property type="match status" value="1"/>
</dbReference>
<keyword evidence="18" id="KW-0333">Golgi apparatus</keyword>
<evidence type="ECO:0000256" key="5">
    <source>
        <dbReference type="ARBA" id="ARBA00005735"/>
    </source>
</evidence>
<keyword evidence="16 18" id="KW-0464">Manganese</keyword>
<dbReference type="GO" id="GO:0046872">
    <property type="term" value="F:metal ion binding"/>
    <property type="evidence" value="ECO:0007669"/>
    <property type="project" value="UniProtKB-UniRule"/>
</dbReference>
<keyword evidence="9 18" id="KW-0479">Metal-binding</keyword>
<dbReference type="GO" id="GO:0006665">
    <property type="term" value="P:sphingolipid metabolic process"/>
    <property type="evidence" value="ECO:0007669"/>
    <property type="project" value="UniProtKB-KW"/>
</dbReference>
<dbReference type="Gene3D" id="3.90.550.10">
    <property type="entry name" value="Spore Coat Polysaccharide Biosynthesis Protein SpsA, Chain A"/>
    <property type="match status" value="1"/>
</dbReference>
<dbReference type="InterPro" id="IPR027995">
    <property type="entry name" value="Galactosyl_T_N"/>
</dbReference>
<protein>
    <recommendedName>
        <fullName evidence="18">Beta-1,4-galactosyltransferase</fullName>
        <shortName evidence="18">Beta-1,4-GalTase</shortName>
        <ecNumber evidence="18">2.4.1.-</ecNumber>
    </recommendedName>
</protein>
<dbReference type="Pfam" id="PF13733">
    <property type="entry name" value="Glyco_transf_7N"/>
    <property type="match status" value="1"/>
</dbReference>
<dbReference type="InterPro" id="IPR029044">
    <property type="entry name" value="Nucleotide-diphossugar_trans"/>
</dbReference>
<comment type="pathway">
    <text evidence="4">Sphingolipid metabolism.</text>
</comment>
<dbReference type="GO" id="GO:0008489">
    <property type="term" value="F:UDP-galactose:glucosylceramide beta-1,4-galactosyltransferase activity"/>
    <property type="evidence" value="ECO:0007669"/>
    <property type="project" value="UniProtKB-EC"/>
</dbReference>
<dbReference type="GO" id="GO:0005975">
    <property type="term" value="P:carbohydrate metabolic process"/>
    <property type="evidence" value="ECO:0007669"/>
    <property type="project" value="InterPro"/>
</dbReference>
<comment type="catalytic activity">
    <reaction evidence="17">
        <text>a beta-D-glucosyl-(1&lt;-&gt;1')-N-acylsphing-4-enine + UDP-alpha-D-galactose = a beta-D-Gal-(1-&gt;4)-beta-D-Glc-(1&lt;-&gt;1)-Cer(d18:1(4E)) + UDP + H(+)</text>
        <dbReference type="Rhea" id="RHEA:31495"/>
        <dbReference type="ChEBI" id="CHEBI:15378"/>
        <dbReference type="ChEBI" id="CHEBI:17950"/>
        <dbReference type="ChEBI" id="CHEBI:22801"/>
        <dbReference type="ChEBI" id="CHEBI:58223"/>
        <dbReference type="ChEBI" id="CHEBI:66914"/>
        <dbReference type="EC" id="2.4.1.274"/>
    </reaction>
    <physiologicalReaction direction="left-to-right" evidence="17">
        <dbReference type="Rhea" id="RHEA:31496"/>
    </physiologicalReaction>
</comment>
<keyword evidence="13" id="KW-0472">Membrane</keyword>
<evidence type="ECO:0000256" key="10">
    <source>
        <dbReference type="ARBA" id="ARBA00022919"/>
    </source>
</evidence>
<evidence type="ECO:0000259" key="19">
    <source>
        <dbReference type="Pfam" id="PF02709"/>
    </source>
</evidence>
<dbReference type="PRINTS" id="PR02050">
    <property type="entry name" value="B14GALTRFASE"/>
</dbReference>
<dbReference type="InterPro" id="IPR027791">
    <property type="entry name" value="Galactosyl_T_C"/>
</dbReference>
<sequence length="405" mass="47163">MPTHMRFRRRSFLGLIFLFSLSTSALYFIYSAPGIVNEYLFMVQARGIQIRENVRSMGAQVLEQMVRSAYNVNGTVNVFLQNQKRAFSWPNPKHLCKVQDYTYEFNSSETDVLSTPYLPEGFTYKPDQVCPEKLPSMKGKMKVNMSEITLEEVERLLKKADPSVSLGGHWKPHDCLPRWKVAILVPFRNRHEHLPILFRHLIPALQRQRLQFGFYVIEQAGNEPFNRAMLFNVGFKEAMKDLNWDCVIFHDVDHILENDRNYYGCGEMPRHFAVKLNKYSYMLPYEEFFGGVSGLTVEQFRKTNGFPNGFWGWGGEDDDLWNRVQFAGYKVSRPHGDTGRYMSIPHHHRGEVQFLGRYKLLRRSKERQSLDGLNNLNYSPLVSRKSLYTNVSVTLSRDLAPVADY</sequence>
<keyword evidence="12" id="KW-1133">Transmembrane helix</keyword>
<evidence type="ECO:0000256" key="9">
    <source>
        <dbReference type="ARBA" id="ARBA00022723"/>
    </source>
</evidence>
<dbReference type="GO" id="GO:0009101">
    <property type="term" value="P:glycoprotein biosynthetic process"/>
    <property type="evidence" value="ECO:0007669"/>
    <property type="project" value="TreeGrafter"/>
</dbReference>
<dbReference type="InterPro" id="IPR003859">
    <property type="entry name" value="Galactosyl_T"/>
</dbReference>
<evidence type="ECO:0000256" key="15">
    <source>
        <dbReference type="ARBA" id="ARBA00023180"/>
    </source>
</evidence>
<keyword evidence="6 18" id="KW-0328">Glycosyltransferase</keyword>
<evidence type="ECO:0000256" key="14">
    <source>
        <dbReference type="ARBA" id="ARBA00023157"/>
    </source>
</evidence>
<organism evidence="21 22">
    <name type="scientific">Cyprinus carpio carpio</name>
    <dbReference type="NCBI Taxonomy" id="630221"/>
    <lineage>
        <taxon>Eukaryota</taxon>
        <taxon>Metazoa</taxon>
        <taxon>Chordata</taxon>
        <taxon>Craniata</taxon>
        <taxon>Vertebrata</taxon>
        <taxon>Euteleostomi</taxon>
        <taxon>Actinopterygii</taxon>
        <taxon>Neopterygii</taxon>
        <taxon>Teleostei</taxon>
        <taxon>Ostariophysi</taxon>
        <taxon>Cypriniformes</taxon>
        <taxon>Cyprinidae</taxon>
        <taxon>Cyprininae</taxon>
        <taxon>Cyprinus</taxon>
    </lineage>
</organism>
<keyword evidence="11 18" id="KW-0735">Signal-anchor</keyword>
<evidence type="ECO:0000256" key="7">
    <source>
        <dbReference type="ARBA" id="ARBA00022679"/>
    </source>
</evidence>
<keyword evidence="15 18" id="KW-0325">Glycoprotein</keyword>
<reference evidence="21" key="1">
    <citation type="submission" date="2025-08" db="UniProtKB">
        <authorList>
            <consortium name="Ensembl"/>
        </authorList>
    </citation>
    <scope>IDENTIFICATION</scope>
</reference>
<accession>A0A9J7XEY4</accession>
<evidence type="ECO:0000256" key="4">
    <source>
        <dbReference type="ARBA" id="ARBA00004991"/>
    </source>
</evidence>
<comment type="pathway">
    <text evidence="3 18">Protein modification; protein glycosylation.</text>
</comment>
<dbReference type="GO" id="GO:0032580">
    <property type="term" value="C:Golgi cisterna membrane"/>
    <property type="evidence" value="ECO:0007669"/>
    <property type="project" value="UniProtKB-SubCell"/>
</dbReference>
<keyword evidence="8" id="KW-0812">Transmembrane</keyword>
<dbReference type="OMA" id="EPTMALG"/>
<dbReference type="Ensembl" id="ENSCCRT00000147530.1">
    <property type="protein sequence ID" value="ENSCCRP00000105473.1"/>
    <property type="gene ID" value="ENSCCRG00000041252.2"/>
</dbReference>
<name>A0A9J7XEY4_CYPCA</name>
<dbReference type="AlphaFoldDB" id="A0A9J7XEY4"/>
<dbReference type="GO" id="GO:0000139">
    <property type="term" value="C:Golgi membrane"/>
    <property type="evidence" value="ECO:0007669"/>
    <property type="project" value="UniProtKB-SubCell"/>
</dbReference>
<keyword evidence="14" id="KW-1015">Disulfide bond</keyword>
<evidence type="ECO:0000256" key="1">
    <source>
        <dbReference type="ARBA" id="ARBA00001936"/>
    </source>
</evidence>
<evidence type="ECO:0000313" key="22">
    <source>
        <dbReference type="Proteomes" id="UP001108240"/>
    </source>
</evidence>
<dbReference type="FunFam" id="3.90.550.10:FF:000037">
    <property type="entry name" value="Beta-1,4-galactosyltransferase 6"/>
    <property type="match status" value="1"/>
</dbReference>
<evidence type="ECO:0000256" key="12">
    <source>
        <dbReference type="ARBA" id="ARBA00022989"/>
    </source>
</evidence>
<feature type="domain" description="Galactosyltransferase C-terminal" evidence="19">
    <location>
        <begin position="270"/>
        <end position="347"/>
    </location>
</feature>
<evidence type="ECO:0000256" key="3">
    <source>
        <dbReference type="ARBA" id="ARBA00004922"/>
    </source>
</evidence>
<evidence type="ECO:0000256" key="8">
    <source>
        <dbReference type="ARBA" id="ARBA00022692"/>
    </source>
</evidence>
<dbReference type="PANTHER" id="PTHR19300">
    <property type="entry name" value="BETA-1,4-GALACTOSYLTRANSFERASE"/>
    <property type="match status" value="1"/>
</dbReference>
<evidence type="ECO:0000256" key="13">
    <source>
        <dbReference type="ARBA" id="ARBA00023136"/>
    </source>
</evidence>
<evidence type="ECO:0000259" key="20">
    <source>
        <dbReference type="Pfam" id="PF13733"/>
    </source>
</evidence>
<comment type="function">
    <text evidence="18">Responsible for the synthesis of complex-type N-linked oligosaccharides in many glycoproteins as well as the carbohydrate moieties of glycolipids.</text>
</comment>
<dbReference type="CDD" id="cd00899">
    <property type="entry name" value="b4GalT"/>
    <property type="match status" value="1"/>
</dbReference>
<reference evidence="21" key="2">
    <citation type="submission" date="2025-09" db="UniProtKB">
        <authorList>
            <consortium name="Ensembl"/>
        </authorList>
    </citation>
    <scope>IDENTIFICATION</scope>
</reference>
<comment type="subcellular location">
    <subcellularLocation>
        <location evidence="18">Golgi apparatus membrane</location>
        <topology evidence="18">Single-pass type II membrane protein</topology>
    </subcellularLocation>
    <subcellularLocation>
        <location evidence="2">Golgi apparatus</location>
        <location evidence="2">Golgi stack membrane</location>
        <topology evidence="2">Single-pass type II membrane protein</topology>
    </subcellularLocation>
</comment>
<dbReference type="Proteomes" id="UP001108240">
    <property type="component" value="Unplaced"/>
</dbReference>
<keyword evidence="10" id="KW-0746">Sphingolipid metabolism</keyword>
<evidence type="ECO:0000256" key="2">
    <source>
        <dbReference type="ARBA" id="ARBA00004447"/>
    </source>
</evidence>
<evidence type="ECO:0000256" key="6">
    <source>
        <dbReference type="ARBA" id="ARBA00022676"/>
    </source>
</evidence>